<dbReference type="EMBL" id="CM012443">
    <property type="protein sequence ID" value="RVE71124.1"/>
    <property type="molecule type" value="Genomic_DNA"/>
</dbReference>
<gene>
    <name evidence="2" type="ORF">OJAV_G00071550</name>
</gene>
<reference evidence="2 3" key="1">
    <citation type="submission" date="2018-11" db="EMBL/GenBank/DDBJ databases">
        <authorList>
            <person name="Lopez-Roques C."/>
            <person name="Donnadieu C."/>
            <person name="Bouchez O."/>
            <person name="Klopp C."/>
            <person name="Cabau C."/>
            <person name="Zahm M."/>
        </authorList>
    </citation>
    <scope>NUCLEOTIDE SEQUENCE [LARGE SCALE GENOMIC DNA]</scope>
    <source>
        <strain evidence="2">RS831</strain>
        <tissue evidence="2">Whole body</tissue>
    </source>
</reference>
<feature type="region of interest" description="Disordered" evidence="1">
    <location>
        <begin position="106"/>
        <end position="126"/>
    </location>
</feature>
<keyword evidence="3" id="KW-1185">Reference proteome</keyword>
<sequence>MHQRCTLWYSPDLTVEIVKARGKERVRSSLIIEDYVKTRRRPHYAQRLSDLALHATSNIWSLYVHLKPAYVVLWAPGRTAEKQKKLKKHIENCGVRFDDSDETISGTVRRMQPLRRTEEPRCQQER</sequence>
<reference evidence="2 3" key="2">
    <citation type="submission" date="2019-01" db="EMBL/GenBank/DDBJ databases">
        <title>A chromosome length genome reference of the Java medaka (oryzias javanicus).</title>
        <authorList>
            <person name="Herpin A."/>
            <person name="Takehana Y."/>
            <person name="Naruse K."/>
            <person name="Ansai S."/>
            <person name="Kawaguchi M."/>
        </authorList>
    </citation>
    <scope>NUCLEOTIDE SEQUENCE [LARGE SCALE GENOMIC DNA]</scope>
    <source>
        <strain evidence="2">RS831</strain>
        <tissue evidence="2">Whole body</tissue>
    </source>
</reference>
<accession>A0A3S2N140</accession>
<evidence type="ECO:0000313" key="3">
    <source>
        <dbReference type="Proteomes" id="UP000283210"/>
    </source>
</evidence>
<dbReference type="Proteomes" id="UP000283210">
    <property type="component" value="Chromosome 7"/>
</dbReference>
<feature type="compositionally biased region" description="Basic and acidic residues" evidence="1">
    <location>
        <begin position="115"/>
        <end position="126"/>
    </location>
</feature>
<evidence type="ECO:0000256" key="1">
    <source>
        <dbReference type="SAM" id="MobiDB-lite"/>
    </source>
</evidence>
<name>A0A3S2N140_ORYJA</name>
<evidence type="ECO:0000313" key="2">
    <source>
        <dbReference type="EMBL" id="RVE71124.1"/>
    </source>
</evidence>
<proteinExistence type="predicted"/>
<protein>
    <submittedName>
        <fullName evidence="2">Uncharacterized protein</fullName>
    </submittedName>
</protein>
<dbReference type="AlphaFoldDB" id="A0A3S2N140"/>
<organism evidence="2 3">
    <name type="scientific">Oryzias javanicus</name>
    <name type="common">Javanese ricefish</name>
    <name type="synonym">Aplocheilus javanicus</name>
    <dbReference type="NCBI Taxonomy" id="123683"/>
    <lineage>
        <taxon>Eukaryota</taxon>
        <taxon>Metazoa</taxon>
        <taxon>Chordata</taxon>
        <taxon>Craniata</taxon>
        <taxon>Vertebrata</taxon>
        <taxon>Euteleostomi</taxon>
        <taxon>Actinopterygii</taxon>
        <taxon>Neopterygii</taxon>
        <taxon>Teleostei</taxon>
        <taxon>Neoteleostei</taxon>
        <taxon>Acanthomorphata</taxon>
        <taxon>Ovalentaria</taxon>
        <taxon>Atherinomorphae</taxon>
        <taxon>Beloniformes</taxon>
        <taxon>Adrianichthyidae</taxon>
        <taxon>Oryziinae</taxon>
        <taxon>Oryzias</taxon>
    </lineage>
</organism>